<evidence type="ECO:0000256" key="1">
    <source>
        <dbReference type="SAM" id="Coils"/>
    </source>
</evidence>
<accession>U9TY35</accession>
<feature type="compositionally biased region" description="Low complexity" evidence="2">
    <location>
        <begin position="154"/>
        <end position="166"/>
    </location>
</feature>
<protein>
    <submittedName>
        <fullName evidence="3">Uncharacterized protein</fullName>
    </submittedName>
</protein>
<evidence type="ECO:0000256" key="2">
    <source>
        <dbReference type="SAM" id="MobiDB-lite"/>
    </source>
</evidence>
<dbReference type="EMBL" id="KI285027">
    <property type="protein sequence ID" value="ESA12347.1"/>
    <property type="molecule type" value="Genomic_DNA"/>
</dbReference>
<feature type="region of interest" description="Disordered" evidence="2">
    <location>
        <begin position="87"/>
        <end position="177"/>
    </location>
</feature>
<organism evidence="3">
    <name type="scientific">Rhizophagus irregularis (strain DAOM 181602 / DAOM 197198 / MUCL 43194)</name>
    <name type="common">Arbuscular mycorrhizal fungus</name>
    <name type="synonym">Glomus intraradices</name>
    <dbReference type="NCBI Taxonomy" id="747089"/>
    <lineage>
        <taxon>Eukaryota</taxon>
        <taxon>Fungi</taxon>
        <taxon>Fungi incertae sedis</taxon>
        <taxon>Mucoromycota</taxon>
        <taxon>Glomeromycotina</taxon>
        <taxon>Glomeromycetes</taxon>
        <taxon>Glomerales</taxon>
        <taxon>Glomeraceae</taxon>
        <taxon>Rhizophagus</taxon>
    </lineage>
</organism>
<feature type="compositionally biased region" description="Basic and acidic residues" evidence="2">
    <location>
        <begin position="100"/>
        <end position="109"/>
    </location>
</feature>
<feature type="non-terminal residue" evidence="3">
    <location>
        <position position="1"/>
    </location>
</feature>
<keyword evidence="1" id="KW-0175">Coiled coil</keyword>
<name>U9TY35_RHIID</name>
<dbReference type="AlphaFoldDB" id="U9TY35"/>
<dbReference type="HOGENOM" id="CLU_109659_0_0_1"/>
<feature type="coiled-coil region" evidence="1">
    <location>
        <begin position="192"/>
        <end position="219"/>
    </location>
</feature>
<sequence length="220" mass="25838">WTQYYRQPYVLASLNKHISNMENEIWDHHGNNTNVAEAAHAQANREGKQLKLITAIMRGRRLDERLFKTAEINDKFGVPYTRRDKSEIKRKAKAMTRKGNQKDTSEESKIPMQDITNREQPKRGKRKNTTSENNLKSKKIKIDIDDSNDEQETTSENNSKTKQTNKTKIDIDSSNEEQEIIKLEIEERKMKLAERRTADRKAQAEIEKLELENLKLRKRT</sequence>
<proteinExistence type="predicted"/>
<reference evidence="3" key="1">
    <citation type="submission" date="2013-07" db="EMBL/GenBank/DDBJ databases">
        <title>The genome of an arbuscular mycorrhizal fungus provides insights into the evolution of the oldest plant symbiosis.</title>
        <authorList>
            <consortium name="DOE Joint Genome Institute"/>
            <person name="Tisserant E."/>
            <person name="Malbreil M."/>
            <person name="Kuo A."/>
            <person name="Kohler A."/>
            <person name="Symeonidi A."/>
            <person name="Balestrini R."/>
            <person name="Charron P."/>
            <person name="Duensing N."/>
            <person name="Frei-dit-Frey N."/>
            <person name="Gianinazzi-Pearson V."/>
            <person name="Gilbert B."/>
            <person name="Handa Y."/>
            <person name="Hijri M."/>
            <person name="Kaul R."/>
            <person name="Kawaguchi M."/>
            <person name="Krajinski F."/>
            <person name="Lammers P."/>
            <person name="Lapierre D."/>
            <person name="Masclaux F.G."/>
            <person name="Murat C."/>
            <person name="Morin E."/>
            <person name="Ndikumana S."/>
            <person name="Pagni M."/>
            <person name="Petitpierre D."/>
            <person name="Requena N."/>
            <person name="Rosikiewicz P."/>
            <person name="Riley R."/>
            <person name="Saito K."/>
            <person name="San Clemente H."/>
            <person name="Shapiro H."/>
            <person name="van Tuinen D."/>
            <person name="Becard G."/>
            <person name="Bonfante P."/>
            <person name="Paszkowski U."/>
            <person name="Shachar-Hill Y."/>
            <person name="Young J.P."/>
            <person name="Sanders I.R."/>
            <person name="Henrissat B."/>
            <person name="Rensing S.A."/>
            <person name="Grigoriev I.V."/>
            <person name="Corradi N."/>
            <person name="Roux C."/>
            <person name="Martin F."/>
        </authorList>
    </citation>
    <scope>NUCLEOTIDE SEQUENCE</scope>
    <source>
        <strain evidence="3">DAOM 197198</strain>
    </source>
</reference>
<dbReference type="VEuPathDB" id="FungiDB:RhiirFUN_023478"/>
<gene>
    <name evidence="3" type="ORF">GLOINDRAFT_84550</name>
</gene>
<evidence type="ECO:0000313" key="3">
    <source>
        <dbReference type="EMBL" id="ESA12347.1"/>
    </source>
</evidence>